<dbReference type="CDD" id="cd01129">
    <property type="entry name" value="PulE-GspE-like"/>
    <property type="match status" value="1"/>
</dbReference>
<dbReference type="Gene3D" id="3.30.300.160">
    <property type="entry name" value="Type II secretion system, protein E, N-terminal domain"/>
    <property type="match status" value="1"/>
</dbReference>
<dbReference type="Gene3D" id="3.40.50.300">
    <property type="entry name" value="P-loop containing nucleotide triphosphate hydrolases"/>
    <property type="match status" value="1"/>
</dbReference>
<keyword evidence="3" id="KW-0067">ATP-binding</keyword>
<accession>A0A1G1W3I3</accession>
<dbReference type="STRING" id="1802591.A2113_03080"/>
<gene>
    <name evidence="6" type="ORF">A2113_03080</name>
</gene>
<dbReference type="Pfam" id="PF05157">
    <property type="entry name" value="MshEN"/>
    <property type="match status" value="1"/>
</dbReference>
<dbReference type="AlphaFoldDB" id="A0A1G1W3I3"/>
<dbReference type="InterPro" id="IPR037257">
    <property type="entry name" value="T2SS_E_N_sf"/>
</dbReference>
<dbReference type="InterPro" id="IPR007831">
    <property type="entry name" value="T2SS_GspE_N"/>
</dbReference>
<reference evidence="6 7" key="1">
    <citation type="journal article" date="2016" name="Nat. Commun.">
        <title>Thousands of microbial genomes shed light on interconnected biogeochemical processes in an aquifer system.</title>
        <authorList>
            <person name="Anantharaman K."/>
            <person name="Brown C.T."/>
            <person name="Hug L.A."/>
            <person name="Sharon I."/>
            <person name="Castelle C.J."/>
            <person name="Probst A.J."/>
            <person name="Thomas B.C."/>
            <person name="Singh A."/>
            <person name="Wilkins M.J."/>
            <person name="Karaoz U."/>
            <person name="Brodie E.L."/>
            <person name="Williams K.H."/>
            <person name="Hubbard S.S."/>
            <person name="Banfield J.F."/>
        </authorList>
    </citation>
    <scope>NUCLEOTIDE SEQUENCE [LARGE SCALE GENOMIC DNA]</scope>
</reference>
<dbReference type="SUPFAM" id="SSF52540">
    <property type="entry name" value="P-loop containing nucleoside triphosphate hydrolases"/>
    <property type="match status" value="1"/>
</dbReference>
<proteinExistence type="inferred from homology"/>
<comment type="similarity">
    <text evidence="1">Belongs to the GSP E family.</text>
</comment>
<dbReference type="Pfam" id="PF00437">
    <property type="entry name" value="T2SSE"/>
    <property type="match status" value="1"/>
</dbReference>
<evidence type="ECO:0000256" key="2">
    <source>
        <dbReference type="ARBA" id="ARBA00022741"/>
    </source>
</evidence>
<name>A0A1G1W3I3_9BACT</name>
<feature type="domain" description="Type II secretion system protein GspE N-terminal" evidence="5">
    <location>
        <begin position="61"/>
        <end position="149"/>
    </location>
</feature>
<dbReference type="Gene3D" id="3.30.450.90">
    <property type="match status" value="1"/>
</dbReference>
<evidence type="ECO:0000313" key="6">
    <source>
        <dbReference type="EMBL" id="OGY22235.1"/>
    </source>
</evidence>
<keyword evidence="2" id="KW-0547">Nucleotide-binding</keyword>
<protein>
    <recommendedName>
        <fullName evidence="8">AAA+ ATPase domain-containing protein</fullName>
    </recommendedName>
</protein>
<evidence type="ECO:0000259" key="5">
    <source>
        <dbReference type="Pfam" id="PF05157"/>
    </source>
</evidence>
<comment type="caution">
    <text evidence="6">The sequence shown here is derived from an EMBL/GenBank/DDBJ whole genome shotgun (WGS) entry which is preliminary data.</text>
</comment>
<dbReference type="Proteomes" id="UP000176299">
    <property type="component" value="Unassembled WGS sequence"/>
</dbReference>
<dbReference type="GO" id="GO:0016887">
    <property type="term" value="F:ATP hydrolysis activity"/>
    <property type="evidence" value="ECO:0007669"/>
    <property type="project" value="TreeGrafter"/>
</dbReference>
<dbReference type="InterPro" id="IPR001482">
    <property type="entry name" value="T2SS/T4SS_dom"/>
</dbReference>
<dbReference type="PANTHER" id="PTHR30258">
    <property type="entry name" value="TYPE II SECRETION SYSTEM PROTEIN GSPE-RELATED"/>
    <property type="match status" value="1"/>
</dbReference>
<feature type="domain" description="Bacterial type II secretion system protein E" evidence="4">
    <location>
        <begin position="181"/>
        <end position="585"/>
    </location>
</feature>
<dbReference type="InterPro" id="IPR027417">
    <property type="entry name" value="P-loop_NTPase"/>
</dbReference>
<evidence type="ECO:0000256" key="3">
    <source>
        <dbReference type="ARBA" id="ARBA00022840"/>
    </source>
</evidence>
<sequence>MAQVTEKGIEDILYEEGKLTKDKVSMVKMEAINTGKQVEDILLARNFASLEDISRARGAILGIDYSDPTTKPIPADMLAKIPEPVARRYTLIPFAYDPTSNTLSVAMADPLDLQILEFVERKSASKIKPYISTPDLINRAITEQYSQTLTTQVSAALQDVGGTVEAKEEIADLGKIEEVIKEAPVAKIVSTLLEYAIKAKASDVHIEALEDRTRVRYRIDGILQERVVLPHKVHEALLSRIKILSNLKIDEKRIPQDGRFTFKLADNIVDLRVATLPTVHGEKVVMRLLPKAASAPTLADLGLRGTALKNFEENVTKPHGIILITGPTGSGKTTTLFAVLSKINSPRINIVTLEDPVEYQIPGINQVQINPAAGLTFASGLRSFLRQDPNVIMVGEVRDGETANLAIQASLTGHLVFSTLHTNSAAGALPRLLDMGAETFLLASSMNCVVAQRVLRKNCLECKKEYDPPEPVVEDIKRTLGNLLTEEHTKLSEEEEKDLAEIEGSSKFKLSKGAGCDNCGDSGYKGRIAIFEVLPITDKIGRLILERSPAGKIEEAAVEEGMVKLVQDGYMKALEGVTSIEEVLRVAKE</sequence>
<dbReference type="EMBL" id="MHCN01000007">
    <property type="protein sequence ID" value="OGY22235.1"/>
    <property type="molecule type" value="Genomic_DNA"/>
</dbReference>
<dbReference type="FunFam" id="3.40.50.300:FF:000398">
    <property type="entry name" value="Type IV pilus assembly ATPase PilB"/>
    <property type="match status" value="1"/>
</dbReference>
<organism evidence="6 7">
    <name type="scientific">Candidatus Woykebacteria bacterium GWA1_44_8</name>
    <dbReference type="NCBI Taxonomy" id="1802591"/>
    <lineage>
        <taxon>Bacteria</taxon>
        <taxon>Candidatus Woykeibacteriota</taxon>
    </lineage>
</organism>
<evidence type="ECO:0000259" key="4">
    <source>
        <dbReference type="Pfam" id="PF00437"/>
    </source>
</evidence>
<evidence type="ECO:0000256" key="1">
    <source>
        <dbReference type="ARBA" id="ARBA00006611"/>
    </source>
</evidence>
<dbReference type="GO" id="GO:0005524">
    <property type="term" value="F:ATP binding"/>
    <property type="evidence" value="ECO:0007669"/>
    <property type="project" value="UniProtKB-KW"/>
</dbReference>
<dbReference type="SUPFAM" id="SSF160246">
    <property type="entry name" value="EspE N-terminal domain-like"/>
    <property type="match status" value="1"/>
</dbReference>
<evidence type="ECO:0000313" key="7">
    <source>
        <dbReference type="Proteomes" id="UP000176299"/>
    </source>
</evidence>
<dbReference type="GO" id="GO:0005886">
    <property type="term" value="C:plasma membrane"/>
    <property type="evidence" value="ECO:0007669"/>
    <property type="project" value="TreeGrafter"/>
</dbReference>
<evidence type="ECO:0008006" key="8">
    <source>
        <dbReference type="Google" id="ProtNLM"/>
    </source>
</evidence>
<dbReference type="PANTHER" id="PTHR30258:SF1">
    <property type="entry name" value="PROTEIN TRANSPORT PROTEIN HOFB HOMOLOG"/>
    <property type="match status" value="1"/>
</dbReference>